<accession>A0ABY4G6Y8</accession>
<reference evidence="1" key="1">
    <citation type="submission" date="2022-04" db="EMBL/GenBank/DDBJ databases">
        <title>Hymenobacter sp. isolated from the air.</title>
        <authorList>
            <person name="Won M."/>
            <person name="Lee C.-M."/>
            <person name="Woen H.-Y."/>
            <person name="Kwon S.-W."/>
        </authorList>
    </citation>
    <scope>NUCLEOTIDE SEQUENCE</scope>
    <source>
        <strain evidence="1">5420S-77</strain>
    </source>
</reference>
<sequence length="71" mass="7936">MAPAVAGTAFFNVATKPHTLLDAGLISCKRMQCEQQHREHELVVRNKKSFSALQKQFFLVGIKFTLTFAAL</sequence>
<dbReference type="EMBL" id="CP095061">
    <property type="protein sequence ID" value="UOQ66545.1"/>
    <property type="molecule type" value="Genomic_DNA"/>
</dbReference>
<name>A0ABY4G6Y8_9BACT</name>
<protein>
    <submittedName>
        <fullName evidence="1">Uncharacterized protein</fullName>
    </submittedName>
</protein>
<gene>
    <name evidence="1" type="ORF">MUN86_01015</name>
</gene>
<organism evidence="1 2">
    <name type="scientific">Hymenobacter volaticus</name>
    <dbReference type="NCBI Taxonomy" id="2932254"/>
    <lineage>
        <taxon>Bacteria</taxon>
        <taxon>Pseudomonadati</taxon>
        <taxon>Bacteroidota</taxon>
        <taxon>Cytophagia</taxon>
        <taxon>Cytophagales</taxon>
        <taxon>Hymenobacteraceae</taxon>
        <taxon>Hymenobacter</taxon>
    </lineage>
</organism>
<dbReference type="RefSeq" id="WP_245120749.1">
    <property type="nucleotide sequence ID" value="NZ_CP095061.1"/>
</dbReference>
<evidence type="ECO:0000313" key="1">
    <source>
        <dbReference type="EMBL" id="UOQ66545.1"/>
    </source>
</evidence>
<evidence type="ECO:0000313" key="2">
    <source>
        <dbReference type="Proteomes" id="UP000830401"/>
    </source>
</evidence>
<keyword evidence="2" id="KW-1185">Reference proteome</keyword>
<dbReference type="Proteomes" id="UP000830401">
    <property type="component" value="Chromosome"/>
</dbReference>
<proteinExistence type="predicted"/>